<organism evidence="1 2">
    <name type="scientific">Paenibacillus sabuli</name>
    <dbReference type="NCBI Taxonomy" id="2772509"/>
    <lineage>
        <taxon>Bacteria</taxon>
        <taxon>Bacillati</taxon>
        <taxon>Bacillota</taxon>
        <taxon>Bacilli</taxon>
        <taxon>Bacillales</taxon>
        <taxon>Paenibacillaceae</taxon>
        <taxon>Paenibacillus</taxon>
    </lineage>
</organism>
<evidence type="ECO:0008006" key="3">
    <source>
        <dbReference type="Google" id="ProtNLM"/>
    </source>
</evidence>
<dbReference type="RefSeq" id="WP_190917225.1">
    <property type="nucleotide sequence ID" value="NZ_JACXIZ010000016.1"/>
</dbReference>
<dbReference type="EMBL" id="JACXIZ010000016">
    <property type="protein sequence ID" value="MBD2845544.1"/>
    <property type="molecule type" value="Genomic_DNA"/>
</dbReference>
<sequence length="116" mass="13285">MIEWIVAFALLLLLLGPLGMSRWRRGVYTRLRAQAPAGRGTINSMRQLGRDESHILVRLRIRMEQPPQQSHTYYVELRIPLDQLPEYRPGNPVTIYFRGGNQIIVGTLLGRCLSVS</sequence>
<reference evidence="1" key="1">
    <citation type="submission" date="2020-09" db="EMBL/GenBank/DDBJ databases">
        <title>A novel bacterium of genus Paenibacillus, isolated from South China Sea.</title>
        <authorList>
            <person name="Huang H."/>
            <person name="Mo K."/>
            <person name="Hu Y."/>
        </authorList>
    </citation>
    <scope>NUCLEOTIDE SEQUENCE</scope>
    <source>
        <strain evidence="1">IB182496</strain>
    </source>
</reference>
<dbReference type="AlphaFoldDB" id="A0A927BU37"/>
<keyword evidence="2" id="KW-1185">Reference proteome</keyword>
<name>A0A927BU37_9BACL</name>
<evidence type="ECO:0000313" key="1">
    <source>
        <dbReference type="EMBL" id="MBD2845544.1"/>
    </source>
</evidence>
<accession>A0A927BU37</accession>
<proteinExistence type="predicted"/>
<protein>
    <recommendedName>
        <fullName evidence="3">DUF3592 domain-containing protein</fullName>
    </recommendedName>
</protein>
<comment type="caution">
    <text evidence="1">The sequence shown here is derived from an EMBL/GenBank/DDBJ whole genome shotgun (WGS) entry which is preliminary data.</text>
</comment>
<gene>
    <name evidence="1" type="ORF">IDH44_10115</name>
</gene>
<evidence type="ECO:0000313" key="2">
    <source>
        <dbReference type="Proteomes" id="UP000621560"/>
    </source>
</evidence>
<dbReference type="Proteomes" id="UP000621560">
    <property type="component" value="Unassembled WGS sequence"/>
</dbReference>